<sequence length="401" mass="40901">MSTRTDRPPSPSRRASIGFRAVAAVYVLAMLGGTLPVPLYVLWAPRMGFGPFTTTAIFAIYAVGVAVALLLFAPMSDRAGRRPLLLVSLVALAASTACFLAAHDVAMLLLARFLYGIATGVITATATAALEELAGPGRARTASMTASGANLGGLALGTVVAGVFAEFAPDPTHLVYWCYLGTLVPATVAIVATPETVRAPRSFAVAVRRPAMPAGSGPRRQFLSAAAAVFAAFAVNGLFSSLVPGFLRDGMHVRSAVAVGAEVGLLFAVALAAQLVPPARWPASHPLFAPVALVVGVAVFETGLWTHSLPAFVTGTVFAGIGAGLVFRQGIAVTAGLAVPGRRADLFASYFLAAYAGLIGPTLLLGLLDQVLDQNIATLLLAAGVGGIALAAAGTRGKEES</sequence>
<keyword evidence="6 7" id="KW-0472">Membrane</keyword>
<dbReference type="PROSITE" id="PS50850">
    <property type="entry name" value="MFS"/>
    <property type="match status" value="1"/>
</dbReference>
<dbReference type="InterPro" id="IPR036259">
    <property type="entry name" value="MFS_trans_sf"/>
</dbReference>
<evidence type="ECO:0000256" key="1">
    <source>
        <dbReference type="ARBA" id="ARBA00004651"/>
    </source>
</evidence>
<evidence type="ECO:0000256" key="2">
    <source>
        <dbReference type="ARBA" id="ARBA00022448"/>
    </source>
</evidence>
<evidence type="ECO:0000256" key="3">
    <source>
        <dbReference type="ARBA" id="ARBA00022475"/>
    </source>
</evidence>
<feature type="transmembrane region" description="Helical" evidence="7">
    <location>
        <begin position="287"/>
        <end position="305"/>
    </location>
</feature>
<reference evidence="9 10" key="1">
    <citation type="submission" date="2023-06" db="EMBL/GenBank/DDBJ databases">
        <authorList>
            <person name="Oyuntsetseg B."/>
            <person name="Kim S.B."/>
        </authorList>
    </citation>
    <scope>NUCLEOTIDE SEQUENCE [LARGE SCALE GENOMIC DNA]</scope>
    <source>
        <strain evidence="9 10">4-36</strain>
    </source>
</reference>
<evidence type="ECO:0000256" key="6">
    <source>
        <dbReference type="ARBA" id="ARBA00023136"/>
    </source>
</evidence>
<evidence type="ECO:0000256" key="4">
    <source>
        <dbReference type="ARBA" id="ARBA00022692"/>
    </source>
</evidence>
<feature type="transmembrane region" description="Helical" evidence="7">
    <location>
        <begin position="151"/>
        <end position="168"/>
    </location>
</feature>
<proteinExistence type="predicted"/>
<dbReference type="Proteomes" id="UP001239397">
    <property type="component" value="Chromosome"/>
</dbReference>
<feature type="transmembrane region" description="Helical" evidence="7">
    <location>
        <begin position="374"/>
        <end position="393"/>
    </location>
</feature>
<dbReference type="KEGG" id="amog:QRX60_30985"/>
<feature type="transmembrane region" description="Helical" evidence="7">
    <location>
        <begin position="109"/>
        <end position="130"/>
    </location>
</feature>
<feature type="transmembrane region" description="Helical" evidence="7">
    <location>
        <begin position="21"/>
        <end position="43"/>
    </location>
</feature>
<keyword evidence="2" id="KW-0813">Transport</keyword>
<dbReference type="AlphaFoldDB" id="A0A9Y2JJJ8"/>
<keyword evidence="4 7" id="KW-0812">Transmembrane</keyword>
<keyword evidence="10" id="KW-1185">Reference proteome</keyword>
<feature type="transmembrane region" description="Helical" evidence="7">
    <location>
        <begin position="222"/>
        <end position="243"/>
    </location>
</feature>
<protein>
    <submittedName>
        <fullName evidence="9">MFS transporter</fullName>
    </submittedName>
</protein>
<feature type="domain" description="Major facilitator superfamily (MFS) profile" evidence="8">
    <location>
        <begin position="17"/>
        <end position="401"/>
    </location>
</feature>
<dbReference type="SUPFAM" id="SSF103473">
    <property type="entry name" value="MFS general substrate transporter"/>
    <property type="match status" value="1"/>
</dbReference>
<gene>
    <name evidence="9" type="ORF">QRX60_30985</name>
</gene>
<dbReference type="InterPro" id="IPR011701">
    <property type="entry name" value="MFS"/>
</dbReference>
<feature type="transmembrane region" description="Helical" evidence="7">
    <location>
        <begin position="317"/>
        <end position="339"/>
    </location>
</feature>
<feature type="transmembrane region" description="Helical" evidence="7">
    <location>
        <begin position="84"/>
        <end position="103"/>
    </location>
</feature>
<dbReference type="PANTHER" id="PTHR23517:SF13">
    <property type="entry name" value="MAJOR FACILITATOR SUPERFAMILY MFS_1"/>
    <property type="match status" value="1"/>
</dbReference>
<dbReference type="PANTHER" id="PTHR23517">
    <property type="entry name" value="RESISTANCE PROTEIN MDTM, PUTATIVE-RELATED-RELATED"/>
    <property type="match status" value="1"/>
</dbReference>
<comment type="subcellular location">
    <subcellularLocation>
        <location evidence="1">Cell membrane</location>
        <topology evidence="1">Multi-pass membrane protein</topology>
    </subcellularLocation>
</comment>
<dbReference type="Gene3D" id="1.20.1250.20">
    <property type="entry name" value="MFS general substrate transporter like domains"/>
    <property type="match status" value="1"/>
</dbReference>
<evidence type="ECO:0000313" key="9">
    <source>
        <dbReference type="EMBL" id="WIX98478.1"/>
    </source>
</evidence>
<keyword evidence="5 7" id="KW-1133">Transmembrane helix</keyword>
<dbReference type="InterPro" id="IPR050171">
    <property type="entry name" value="MFS_Transporters"/>
</dbReference>
<dbReference type="EMBL" id="CP127295">
    <property type="protein sequence ID" value="WIX98478.1"/>
    <property type="molecule type" value="Genomic_DNA"/>
</dbReference>
<feature type="transmembrane region" description="Helical" evidence="7">
    <location>
        <begin position="49"/>
        <end position="72"/>
    </location>
</feature>
<evidence type="ECO:0000313" key="10">
    <source>
        <dbReference type="Proteomes" id="UP001239397"/>
    </source>
</evidence>
<feature type="transmembrane region" description="Helical" evidence="7">
    <location>
        <begin position="255"/>
        <end position="275"/>
    </location>
</feature>
<dbReference type="GO" id="GO:0005886">
    <property type="term" value="C:plasma membrane"/>
    <property type="evidence" value="ECO:0007669"/>
    <property type="project" value="UniProtKB-SubCell"/>
</dbReference>
<feature type="transmembrane region" description="Helical" evidence="7">
    <location>
        <begin position="346"/>
        <end position="368"/>
    </location>
</feature>
<evidence type="ECO:0000256" key="7">
    <source>
        <dbReference type="SAM" id="Phobius"/>
    </source>
</evidence>
<organism evidence="9 10">
    <name type="scientific">Amycolatopsis mongoliensis</name>
    <dbReference type="NCBI Taxonomy" id="715475"/>
    <lineage>
        <taxon>Bacteria</taxon>
        <taxon>Bacillati</taxon>
        <taxon>Actinomycetota</taxon>
        <taxon>Actinomycetes</taxon>
        <taxon>Pseudonocardiales</taxon>
        <taxon>Pseudonocardiaceae</taxon>
        <taxon>Amycolatopsis</taxon>
    </lineage>
</organism>
<evidence type="ECO:0000256" key="5">
    <source>
        <dbReference type="ARBA" id="ARBA00022989"/>
    </source>
</evidence>
<keyword evidence="3" id="KW-1003">Cell membrane</keyword>
<name>A0A9Y2JJJ8_9PSEU</name>
<dbReference type="GO" id="GO:0022857">
    <property type="term" value="F:transmembrane transporter activity"/>
    <property type="evidence" value="ECO:0007669"/>
    <property type="project" value="InterPro"/>
</dbReference>
<evidence type="ECO:0000259" key="8">
    <source>
        <dbReference type="PROSITE" id="PS50850"/>
    </source>
</evidence>
<dbReference type="InterPro" id="IPR020846">
    <property type="entry name" value="MFS_dom"/>
</dbReference>
<dbReference type="RefSeq" id="WP_285994963.1">
    <property type="nucleotide sequence ID" value="NZ_CP127295.1"/>
</dbReference>
<accession>A0A9Y2JJJ8</accession>
<dbReference type="Pfam" id="PF07690">
    <property type="entry name" value="MFS_1"/>
    <property type="match status" value="1"/>
</dbReference>